<organism evidence="8">
    <name type="scientific">Salvia splendens</name>
    <name type="common">Scarlet sage</name>
    <dbReference type="NCBI Taxonomy" id="180675"/>
    <lineage>
        <taxon>Eukaryota</taxon>
        <taxon>Viridiplantae</taxon>
        <taxon>Streptophyta</taxon>
        <taxon>Embryophyta</taxon>
        <taxon>Tracheophyta</taxon>
        <taxon>Spermatophyta</taxon>
        <taxon>Magnoliopsida</taxon>
        <taxon>eudicotyledons</taxon>
        <taxon>Gunneridae</taxon>
        <taxon>Pentapetalae</taxon>
        <taxon>asterids</taxon>
        <taxon>lamiids</taxon>
        <taxon>Lamiales</taxon>
        <taxon>Lamiaceae</taxon>
        <taxon>Nepetoideae</taxon>
        <taxon>Mentheae</taxon>
        <taxon>Salviinae</taxon>
        <taxon>Salvia</taxon>
        <taxon>Salvia subgen. Calosphace</taxon>
        <taxon>core Calosphace</taxon>
    </lineage>
</organism>
<dbReference type="PANTHER" id="PTHR16047">
    <property type="entry name" value="RFWD3 PROTEIN"/>
    <property type="match status" value="1"/>
</dbReference>
<evidence type="ECO:0000313" key="8">
    <source>
        <dbReference type="EMBL" id="KAG6437316.1"/>
    </source>
</evidence>
<dbReference type="InterPro" id="IPR036322">
    <property type="entry name" value="WD40_repeat_dom_sf"/>
</dbReference>
<dbReference type="InterPro" id="IPR056527">
    <property type="entry name" value="WD40_RFWD3"/>
</dbReference>
<dbReference type="InterPro" id="IPR001841">
    <property type="entry name" value="Znf_RING"/>
</dbReference>
<dbReference type="Gene3D" id="3.30.40.10">
    <property type="entry name" value="Zinc/RING finger domain, C3HC4 (zinc finger)"/>
    <property type="match status" value="1"/>
</dbReference>
<evidence type="ECO:0000256" key="4">
    <source>
        <dbReference type="ARBA" id="ARBA00034306"/>
    </source>
</evidence>
<dbReference type="AlphaFoldDB" id="A0A8X8YRH2"/>
<dbReference type="CDD" id="cd16450">
    <property type="entry name" value="mRING-C3HGC3_RFWD3"/>
    <property type="match status" value="1"/>
</dbReference>
<proteinExistence type="predicted"/>
<comment type="subcellular location">
    <subcellularLocation>
        <location evidence="4">Nucleus</location>
        <location evidence="4">Nuclear body</location>
    </subcellularLocation>
</comment>
<comment type="catalytic activity">
    <reaction evidence="1">
        <text>S-ubiquitinyl-[E2 ubiquitin-conjugating enzyme]-L-cysteine + [acceptor protein]-L-lysine = [E2 ubiquitin-conjugating enzyme]-L-cysteine + N(6)-ubiquitinyl-[acceptor protein]-L-lysine.</text>
        <dbReference type="EC" id="2.3.2.27"/>
    </reaction>
</comment>
<dbReference type="GO" id="GO:0008270">
    <property type="term" value="F:zinc ion binding"/>
    <property type="evidence" value="ECO:0007669"/>
    <property type="project" value="UniProtKB-KW"/>
</dbReference>
<evidence type="ECO:0000313" key="9">
    <source>
        <dbReference type="Proteomes" id="UP000298416"/>
    </source>
</evidence>
<reference evidence="8" key="2">
    <citation type="submission" date="2020-08" db="EMBL/GenBank/DDBJ databases">
        <title>Plant Genome Project.</title>
        <authorList>
            <person name="Zhang R.-G."/>
        </authorList>
    </citation>
    <scope>NUCLEOTIDE SEQUENCE</scope>
    <source>
        <strain evidence="8">Huo1</strain>
        <tissue evidence="8">Leaf</tissue>
    </source>
</reference>
<dbReference type="PANTHER" id="PTHR16047:SF13">
    <property type="entry name" value="E3 UBIQUITIN-PROTEIN LIGASE RFWD3"/>
    <property type="match status" value="1"/>
</dbReference>
<keyword evidence="3" id="KW-0853">WD repeat</keyword>
<comment type="caution">
    <text evidence="8">The sequence shown here is derived from an EMBL/GenBank/DDBJ whole genome shotgun (WGS) entry which is preliminary data.</text>
</comment>
<dbReference type="SUPFAM" id="SSF50978">
    <property type="entry name" value="WD40 repeat-like"/>
    <property type="match status" value="1"/>
</dbReference>
<dbReference type="GO" id="GO:0061630">
    <property type="term" value="F:ubiquitin protein ligase activity"/>
    <property type="evidence" value="ECO:0007669"/>
    <property type="project" value="UniProtKB-EC"/>
</dbReference>
<evidence type="ECO:0000256" key="3">
    <source>
        <dbReference type="ARBA" id="ARBA00022574"/>
    </source>
</evidence>
<feature type="domain" description="RING-type" evidence="7">
    <location>
        <begin position="120"/>
        <end position="165"/>
    </location>
</feature>
<gene>
    <name evidence="8" type="ORF">SASPL_102230</name>
</gene>
<dbReference type="InterPro" id="IPR037381">
    <property type="entry name" value="RFWD3"/>
</dbReference>
<sequence length="647" mass="70702">MSIDPDYIHNMEVMAGHAIELLPTSDRDDEEQDGDDAAGITITTPAHLINDNHGDEVVIVDDTASEDGGDDAAEPERECSSPEKGVSCNKGVSTALVKGDGDDDGLLGEFNRGEIDGLFCPICLEAWTSGGDHHACCLPCGHIYGLSCIKKWLGRQGSHKCPHCKTKCRIKDIRLLYATRLVAIDEHLQKSADWGKKEIEWKKREAGLRKEVQYLKERTSDLEDLLEDMERRASGSSASHSNYPRGVDSIPSFHSGGSHKFEMQMDIQIQGARLFGVDSSNKILLFARRLSGMGGGNVLTKVSLISDQEREDIHLAETTKAVKDLKVSPHGGLVLLASLGKKLSVLSTQSNNTVITYDLPVTHFSYESDLSSDASWMSDIRVACFHLFISCGKYSFDDQASAWSCSWDICNSHYLYAGLQNGTVLQFDMRQTAKHVGSLTGLSDKLVHTMHSLQSDSSCGSGGRSILTASALGLCQLNFGGSEEGSYLIPESDKEGVCVSLACSNYSDYITASFRPKIEVPWEMGVSQPVLNAAGQAIMGNHIVYTKMGAAYQKVGASYGNVSDIRMPIRCAVVDRVYQNPVFACVDELRSEVVIQELPSLMVLERLKPQDTPIYDVKYSSISSSGLVGCLSDNSFRLYSARLLLYP</sequence>
<dbReference type="InterPro" id="IPR015943">
    <property type="entry name" value="WD40/YVTN_repeat-like_dom_sf"/>
</dbReference>
<evidence type="ECO:0000256" key="6">
    <source>
        <dbReference type="SAM" id="MobiDB-lite"/>
    </source>
</evidence>
<evidence type="ECO:0000256" key="1">
    <source>
        <dbReference type="ARBA" id="ARBA00000900"/>
    </source>
</evidence>
<dbReference type="GO" id="GO:0016604">
    <property type="term" value="C:nuclear body"/>
    <property type="evidence" value="ECO:0007669"/>
    <property type="project" value="UniProtKB-SubCell"/>
</dbReference>
<reference evidence="8" key="1">
    <citation type="submission" date="2018-01" db="EMBL/GenBank/DDBJ databases">
        <authorList>
            <person name="Mao J.F."/>
        </authorList>
    </citation>
    <scope>NUCLEOTIDE SEQUENCE</scope>
    <source>
        <strain evidence="8">Huo1</strain>
        <tissue evidence="8">Leaf</tissue>
    </source>
</reference>
<protein>
    <recommendedName>
        <fullName evidence="2">RING-type E3 ubiquitin transferase</fullName>
        <ecNumber evidence="2">2.3.2.27</ecNumber>
    </recommendedName>
</protein>
<keyword evidence="5" id="KW-0862">Zinc</keyword>
<dbReference type="EC" id="2.3.2.27" evidence="2"/>
<keyword evidence="9" id="KW-1185">Reference proteome</keyword>
<accession>A0A8X8YRH2</accession>
<dbReference type="GO" id="GO:0036297">
    <property type="term" value="P:interstrand cross-link repair"/>
    <property type="evidence" value="ECO:0007669"/>
    <property type="project" value="InterPro"/>
</dbReference>
<dbReference type="GO" id="GO:0016567">
    <property type="term" value="P:protein ubiquitination"/>
    <property type="evidence" value="ECO:0007669"/>
    <property type="project" value="InterPro"/>
</dbReference>
<evidence type="ECO:0000256" key="5">
    <source>
        <dbReference type="PROSITE-ProRule" id="PRU00175"/>
    </source>
</evidence>
<dbReference type="Pfam" id="PF13639">
    <property type="entry name" value="zf-RING_2"/>
    <property type="match status" value="1"/>
</dbReference>
<keyword evidence="5" id="KW-0479">Metal-binding</keyword>
<dbReference type="EMBL" id="PNBA02000001">
    <property type="protein sequence ID" value="KAG6437316.1"/>
    <property type="molecule type" value="Genomic_DNA"/>
</dbReference>
<dbReference type="Gene3D" id="2.130.10.10">
    <property type="entry name" value="YVTN repeat-like/Quinoprotein amine dehydrogenase"/>
    <property type="match status" value="1"/>
</dbReference>
<feature type="compositionally biased region" description="Acidic residues" evidence="6">
    <location>
        <begin position="64"/>
        <end position="73"/>
    </location>
</feature>
<dbReference type="Pfam" id="PF23419">
    <property type="entry name" value="WD40_RFWD3"/>
    <property type="match status" value="1"/>
</dbReference>
<dbReference type="SMART" id="SM00184">
    <property type="entry name" value="RING"/>
    <property type="match status" value="1"/>
</dbReference>
<dbReference type="Proteomes" id="UP000298416">
    <property type="component" value="Unassembled WGS sequence"/>
</dbReference>
<dbReference type="SUPFAM" id="SSF57850">
    <property type="entry name" value="RING/U-box"/>
    <property type="match status" value="1"/>
</dbReference>
<keyword evidence="5" id="KW-0863">Zinc-finger</keyword>
<name>A0A8X8YRH2_SALSN</name>
<evidence type="ECO:0000259" key="7">
    <source>
        <dbReference type="PROSITE" id="PS50089"/>
    </source>
</evidence>
<dbReference type="PROSITE" id="PS50089">
    <property type="entry name" value="ZF_RING_2"/>
    <property type="match status" value="1"/>
</dbReference>
<evidence type="ECO:0000256" key="2">
    <source>
        <dbReference type="ARBA" id="ARBA00012483"/>
    </source>
</evidence>
<feature type="region of interest" description="Disordered" evidence="6">
    <location>
        <begin position="64"/>
        <end position="86"/>
    </location>
</feature>
<dbReference type="InterPro" id="IPR013083">
    <property type="entry name" value="Znf_RING/FYVE/PHD"/>
</dbReference>